<dbReference type="FunFam" id="3.40.50.300:FF:005958">
    <property type="entry name" value="Chromosome 1, whole genome shotgun sequence"/>
    <property type="match status" value="1"/>
</dbReference>
<reference evidence="5 6" key="1">
    <citation type="submission" date="2017-11" db="EMBL/GenBank/DDBJ databases">
        <title>De novo assembly and phasing of dikaryotic genomes from two isolates of Puccinia coronata f. sp. avenae, the causal agent of oat crown rust.</title>
        <authorList>
            <person name="Miller M.E."/>
            <person name="Zhang Y."/>
            <person name="Omidvar V."/>
            <person name="Sperschneider J."/>
            <person name="Schwessinger B."/>
            <person name="Raley C."/>
            <person name="Palmer J.M."/>
            <person name="Garnica D."/>
            <person name="Upadhyaya N."/>
            <person name="Rathjen J."/>
            <person name="Taylor J.M."/>
            <person name="Park R.F."/>
            <person name="Dodds P.N."/>
            <person name="Hirsch C.D."/>
            <person name="Kianian S.F."/>
            <person name="Figueroa M."/>
        </authorList>
    </citation>
    <scope>NUCLEOTIDE SEQUENCE [LARGE SCALE GENOMIC DNA]</scope>
    <source>
        <strain evidence="5">12SD80</strain>
    </source>
</reference>
<dbReference type="PANTHER" id="PTHR45782:SF4">
    <property type="entry name" value="MITOCHONDRIAL RIBOSOME-ASSOCIATED GTPASE 1"/>
    <property type="match status" value="1"/>
</dbReference>
<dbReference type="SUPFAM" id="SSF52540">
    <property type="entry name" value="P-loop containing nucleoside triphosphate hydrolases"/>
    <property type="match status" value="1"/>
</dbReference>
<dbReference type="PROSITE" id="PS51721">
    <property type="entry name" value="G_CP"/>
    <property type="match status" value="1"/>
</dbReference>
<dbReference type="InterPro" id="IPR006073">
    <property type="entry name" value="GTP-bd"/>
</dbReference>
<dbReference type="GO" id="GO:0032543">
    <property type="term" value="P:mitochondrial translation"/>
    <property type="evidence" value="ECO:0007669"/>
    <property type="project" value="TreeGrafter"/>
</dbReference>
<sequence>MTKDLFTVDTRSENCLWARPACSMTLGFTPPPSPSGYGCPADLGLLVVPWDAVEPILNALFARVVGNGVLTTIDCMLHTIWNEVSGVSTDSTISGMDILFIQVLRSLRAGLVMSIQRSFTFPAVLPTWHLGHMVKAIRDMKQRMKEVDVVIETRDARLPLTSINPVFEEILKGPSNKNSSHSPLRLVVYNKKDLADPRLEKPLKDAFERHGQTVFFTNSRIDQDVREILHLSKGLAYPRILSRYGRADMPPDTPSSKDHVRPQQPRKRPSLSASDPNRGIRIMFCGMSNVGKSSLLNALRRVGCHKGKSASEAPIPGHTRSIGGMVKVSEGSKHTAGWPVYAFDTPGIMVPYLGQGEDAGDRAFKMAITAGIKETLFDPYDLAAYLFHLLLIRHSSPSEAILKLSEVLKLPPTFATSVNDALDASRPLPTAQLLCAIADRIKAVEVGGTPNIEAAAQWMLKCFRDGRFGGWTLDDVGQRSMDANACNDSGKSIIRLIESNSKTESSPRTVNNCLAADKSSTEIQASISSYFASDRTSPKSKTNIKMEARRAKKEVQRAHQDLKFAKRPNFQHSRRRMGLEM</sequence>
<organism evidence="5 6">
    <name type="scientific">Puccinia coronata f. sp. avenae</name>
    <dbReference type="NCBI Taxonomy" id="200324"/>
    <lineage>
        <taxon>Eukaryota</taxon>
        <taxon>Fungi</taxon>
        <taxon>Dikarya</taxon>
        <taxon>Basidiomycota</taxon>
        <taxon>Pucciniomycotina</taxon>
        <taxon>Pucciniomycetes</taxon>
        <taxon>Pucciniales</taxon>
        <taxon>Pucciniaceae</taxon>
        <taxon>Puccinia</taxon>
    </lineage>
</organism>
<dbReference type="GO" id="GO:0003924">
    <property type="term" value="F:GTPase activity"/>
    <property type="evidence" value="ECO:0007669"/>
    <property type="project" value="TreeGrafter"/>
</dbReference>
<protein>
    <recommendedName>
        <fullName evidence="4">CP-type G domain-containing protein</fullName>
    </recommendedName>
</protein>
<dbReference type="InterPro" id="IPR030378">
    <property type="entry name" value="G_CP_dom"/>
</dbReference>
<name>A0A2N5SE11_9BASI</name>
<dbReference type="Gene3D" id="1.10.1580.10">
    <property type="match status" value="1"/>
</dbReference>
<dbReference type="GO" id="GO:0005739">
    <property type="term" value="C:mitochondrion"/>
    <property type="evidence" value="ECO:0007669"/>
    <property type="project" value="TreeGrafter"/>
</dbReference>
<dbReference type="InterPro" id="IPR023179">
    <property type="entry name" value="GTP-bd_ortho_bundle_sf"/>
</dbReference>
<dbReference type="Pfam" id="PF01926">
    <property type="entry name" value="MMR_HSR1"/>
    <property type="match status" value="1"/>
</dbReference>
<evidence type="ECO:0000256" key="2">
    <source>
        <dbReference type="ARBA" id="ARBA00023134"/>
    </source>
</evidence>
<feature type="region of interest" description="Disordered" evidence="3">
    <location>
        <begin position="244"/>
        <end position="275"/>
    </location>
</feature>
<keyword evidence="1" id="KW-0547">Nucleotide-binding</keyword>
<dbReference type="InterPro" id="IPR027417">
    <property type="entry name" value="P-loop_NTPase"/>
</dbReference>
<evidence type="ECO:0000313" key="6">
    <source>
        <dbReference type="Proteomes" id="UP000235392"/>
    </source>
</evidence>
<dbReference type="AlphaFoldDB" id="A0A2N5SE11"/>
<accession>A0A2N5SE11</accession>
<dbReference type="EMBL" id="PGCI01000921">
    <property type="protein sequence ID" value="PLW11482.1"/>
    <property type="molecule type" value="Genomic_DNA"/>
</dbReference>
<dbReference type="GO" id="GO:0005525">
    <property type="term" value="F:GTP binding"/>
    <property type="evidence" value="ECO:0007669"/>
    <property type="project" value="UniProtKB-KW"/>
</dbReference>
<comment type="caution">
    <text evidence="5">The sequence shown here is derived from an EMBL/GenBank/DDBJ whole genome shotgun (WGS) entry which is preliminary data.</text>
</comment>
<evidence type="ECO:0000256" key="1">
    <source>
        <dbReference type="ARBA" id="ARBA00022741"/>
    </source>
</evidence>
<evidence type="ECO:0000256" key="3">
    <source>
        <dbReference type="SAM" id="MobiDB-lite"/>
    </source>
</evidence>
<gene>
    <name evidence="5" type="ORF">PCASD_20719</name>
</gene>
<keyword evidence="2" id="KW-0342">GTP-binding</keyword>
<dbReference type="Gene3D" id="3.40.50.300">
    <property type="entry name" value="P-loop containing nucleotide triphosphate hydrolases"/>
    <property type="match status" value="1"/>
</dbReference>
<feature type="domain" description="CP-type G" evidence="4">
    <location>
        <begin position="137"/>
        <end position="351"/>
    </location>
</feature>
<evidence type="ECO:0000259" key="4">
    <source>
        <dbReference type="PROSITE" id="PS51721"/>
    </source>
</evidence>
<proteinExistence type="predicted"/>
<dbReference type="Proteomes" id="UP000235392">
    <property type="component" value="Unassembled WGS sequence"/>
</dbReference>
<dbReference type="PANTHER" id="PTHR45782">
    <property type="entry name" value="MITOCHONDRIAL RIBOSOME-ASSOCIATED GTPASE 1"/>
    <property type="match status" value="1"/>
</dbReference>
<evidence type="ECO:0000313" key="5">
    <source>
        <dbReference type="EMBL" id="PLW11482.1"/>
    </source>
</evidence>
<dbReference type="CDD" id="cd01856">
    <property type="entry name" value="YlqF"/>
    <property type="match status" value="1"/>
</dbReference>